<proteinExistence type="inferred from homology"/>
<name>A0A1M4SXY7_9CLOT</name>
<keyword evidence="1" id="KW-0560">Oxidoreductase</keyword>
<evidence type="ECO:0000256" key="4">
    <source>
        <dbReference type="PIRSR" id="PIRSR000149-3"/>
    </source>
</evidence>
<dbReference type="CDD" id="cd02278">
    <property type="entry name" value="GAPDH_II_N"/>
    <property type="match status" value="1"/>
</dbReference>
<evidence type="ECO:0000259" key="5">
    <source>
        <dbReference type="Pfam" id="PF02800"/>
    </source>
</evidence>
<dbReference type="SUPFAM" id="SSF55347">
    <property type="entry name" value="Glyceraldehyde-3-phosphate dehydrogenase-like, C-terminal domain"/>
    <property type="match status" value="1"/>
</dbReference>
<dbReference type="Gene3D" id="3.30.360.10">
    <property type="entry name" value="Dihydrodipicolinate Reductase, domain 2"/>
    <property type="match status" value="1"/>
</dbReference>
<dbReference type="RefSeq" id="WP_072848501.1">
    <property type="nucleotide sequence ID" value="NZ_FQVI01000001.1"/>
</dbReference>
<dbReference type="InterPro" id="IPR036291">
    <property type="entry name" value="NAD(P)-bd_dom_sf"/>
</dbReference>
<dbReference type="OrthoDB" id="9779394at2"/>
<feature type="binding site" evidence="4">
    <location>
        <position position="35"/>
    </location>
    <ligand>
        <name>NAD(+)</name>
        <dbReference type="ChEBI" id="CHEBI:57540"/>
    </ligand>
</feature>
<dbReference type="GO" id="GO:0051287">
    <property type="term" value="F:NAD binding"/>
    <property type="evidence" value="ECO:0007669"/>
    <property type="project" value="InterPro"/>
</dbReference>
<dbReference type="CDD" id="cd18127">
    <property type="entry name" value="GAPDH_II_C"/>
    <property type="match status" value="1"/>
</dbReference>
<dbReference type="PIRSF" id="PIRSF000149">
    <property type="entry name" value="GAP_DH"/>
    <property type="match status" value="1"/>
</dbReference>
<dbReference type="Gene3D" id="3.40.50.720">
    <property type="entry name" value="NAD(P)-binding Rossmann-like Domain"/>
    <property type="match status" value="1"/>
</dbReference>
<keyword evidence="2 4" id="KW-0520">NAD</keyword>
<protein>
    <submittedName>
        <fullName evidence="6">Glyceraldehyde 3-phosphate dehydrogenase (NAD(P)+)</fullName>
    </submittedName>
</protein>
<dbReference type="NCBIfam" id="NF003251">
    <property type="entry name" value="PRK04207.1"/>
    <property type="match status" value="1"/>
</dbReference>
<evidence type="ECO:0000256" key="2">
    <source>
        <dbReference type="ARBA" id="ARBA00023027"/>
    </source>
</evidence>
<dbReference type="InterPro" id="IPR006436">
    <property type="entry name" value="Glyceraldehyde-3-P_DH_2_arc"/>
</dbReference>
<dbReference type="NCBIfam" id="TIGR01546">
    <property type="entry name" value="GAPDH-II_archae"/>
    <property type="match status" value="1"/>
</dbReference>
<sequence length="355" mass="38764">MAKVRVGVAGYGTIGQRLADGVALQGDMELVGVADLAPTLAVQALRERGMPYNLYLAQGGDKRIFAEKGIPVTGTFEELADSVDIMLDASPGGAGAENKKIYEARGVKAVFQGGEHNSVAEVFFHGYANYERGVNKNYLKLTSCNTTGLIRSVDCLDRRYGVEKVVVTIIRRVADPGDYHRGLTNALQIDRAPSHQAVDLMTIMPHINATGILVHTPVTHGHMITVVVSGKSKITKEQALEAFREHPRIRVVSVAEGFLGNASFFKYARDLGNPRGDMYEIGLWEDSIAESGKDLIYAIYIPQESVTIPETMDAVRAACGMQTSGQEGTEKTNQYLHIGSYRQEGSHALWNSYDR</sequence>
<dbReference type="GO" id="GO:0006096">
    <property type="term" value="P:glycolytic process"/>
    <property type="evidence" value="ECO:0007669"/>
    <property type="project" value="InterPro"/>
</dbReference>
<organism evidence="6 7">
    <name type="scientific">Lactonifactor longoviformis DSM 17459</name>
    <dbReference type="NCBI Taxonomy" id="1122155"/>
    <lineage>
        <taxon>Bacteria</taxon>
        <taxon>Bacillati</taxon>
        <taxon>Bacillota</taxon>
        <taxon>Clostridia</taxon>
        <taxon>Eubacteriales</taxon>
        <taxon>Clostridiaceae</taxon>
        <taxon>Lactonifactor</taxon>
    </lineage>
</organism>
<dbReference type="EMBL" id="FQVI01000001">
    <property type="protein sequence ID" value="SHE37096.1"/>
    <property type="molecule type" value="Genomic_DNA"/>
</dbReference>
<feature type="domain" description="Glyceraldehyde 3-phosphate dehydrogenase catalytic" evidence="5">
    <location>
        <begin position="149"/>
        <end position="294"/>
    </location>
</feature>
<keyword evidence="4" id="KW-0547">Nucleotide-binding</keyword>
<reference evidence="6 7" key="1">
    <citation type="submission" date="2016-11" db="EMBL/GenBank/DDBJ databases">
        <authorList>
            <person name="Jaros S."/>
            <person name="Januszkiewicz K."/>
            <person name="Wedrychowicz H."/>
        </authorList>
    </citation>
    <scope>NUCLEOTIDE SEQUENCE [LARGE SCALE GENOMIC DNA]</scope>
    <source>
        <strain evidence="6 7">DSM 17459</strain>
    </source>
</reference>
<keyword evidence="7" id="KW-1185">Reference proteome</keyword>
<dbReference type="Pfam" id="PF02800">
    <property type="entry name" value="Gp_dh_C"/>
    <property type="match status" value="1"/>
</dbReference>
<dbReference type="STRING" id="1122155.SAMN02745158_00322"/>
<dbReference type="AlphaFoldDB" id="A0A1M4SXY7"/>
<feature type="active site" description="Nucleophile" evidence="3">
    <location>
        <position position="144"/>
    </location>
</feature>
<dbReference type="Proteomes" id="UP000184245">
    <property type="component" value="Unassembled WGS sequence"/>
</dbReference>
<evidence type="ECO:0000313" key="7">
    <source>
        <dbReference type="Proteomes" id="UP000184245"/>
    </source>
</evidence>
<evidence type="ECO:0000256" key="3">
    <source>
        <dbReference type="PIRSR" id="PIRSR000149-1"/>
    </source>
</evidence>
<gene>
    <name evidence="6" type="ORF">SAMN02745158_00322</name>
</gene>
<accession>A0A1M4SXY7</accession>
<dbReference type="InterPro" id="IPR020829">
    <property type="entry name" value="GlycerAld_3-P_DH_cat"/>
</dbReference>
<evidence type="ECO:0000313" key="6">
    <source>
        <dbReference type="EMBL" id="SHE37096.1"/>
    </source>
</evidence>
<dbReference type="InterPro" id="IPR020831">
    <property type="entry name" value="GlycerAld/Erythrose_P_DH"/>
</dbReference>
<dbReference type="SUPFAM" id="SSF51735">
    <property type="entry name" value="NAD(P)-binding Rossmann-fold domains"/>
    <property type="match status" value="1"/>
</dbReference>
<evidence type="ECO:0000256" key="1">
    <source>
        <dbReference type="ARBA" id="ARBA00023002"/>
    </source>
</evidence>
<dbReference type="GO" id="GO:0005737">
    <property type="term" value="C:cytoplasm"/>
    <property type="evidence" value="ECO:0007669"/>
    <property type="project" value="InterPro"/>
</dbReference>
<dbReference type="HAMAP" id="MF_00559">
    <property type="entry name" value="G3P_dehdrog_arch"/>
    <property type="match status" value="1"/>
</dbReference>
<dbReference type="GO" id="GO:0016620">
    <property type="term" value="F:oxidoreductase activity, acting on the aldehyde or oxo group of donors, NAD or NADP as acceptor"/>
    <property type="evidence" value="ECO:0007669"/>
    <property type="project" value="InterPro"/>
</dbReference>
<dbReference type="GO" id="GO:0050661">
    <property type="term" value="F:NADP binding"/>
    <property type="evidence" value="ECO:0007669"/>
    <property type="project" value="InterPro"/>
</dbReference>